<dbReference type="OrthoDB" id="9773403at2"/>
<dbReference type="PANTHER" id="PTHR32432">
    <property type="entry name" value="CELL DIVISION PROTEIN FTSA-RELATED"/>
    <property type="match status" value="1"/>
</dbReference>
<dbReference type="RefSeq" id="WP_047887161.1">
    <property type="nucleotide sequence ID" value="NZ_LDOU01000024.1"/>
</dbReference>
<comment type="caution">
    <text evidence="1">The sequence shown here is derived from an EMBL/GenBank/DDBJ whole genome shotgun (WGS) entry which is preliminary data.</text>
</comment>
<reference evidence="1 2" key="1">
    <citation type="submission" date="2015-05" db="EMBL/GenBank/DDBJ databases">
        <title>Photobacterium galathea sp. nov.</title>
        <authorList>
            <person name="Machado H."/>
            <person name="Gram L."/>
        </authorList>
    </citation>
    <scope>NUCLEOTIDE SEQUENCE [LARGE SCALE GENOMIC DNA]</scope>
    <source>
        <strain evidence="1 2">DSM 22954</strain>
    </source>
</reference>
<organism evidence="1 2">
    <name type="scientific">Photobacterium ganghwense</name>
    <dbReference type="NCBI Taxonomy" id="320778"/>
    <lineage>
        <taxon>Bacteria</taxon>
        <taxon>Pseudomonadati</taxon>
        <taxon>Pseudomonadota</taxon>
        <taxon>Gammaproteobacteria</taxon>
        <taxon>Vibrionales</taxon>
        <taxon>Vibrionaceae</taxon>
        <taxon>Photobacterium</taxon>
    </lineage>
</organism>
<dbReference type="Proteomes" id="UP000035909">
    <property type="component" value="Unassembled WGS sequence"/>
</dbReference>
<dbReference type="InterPro" id="IPR005883">
    <property type="entry name" value="PilM"/>
</dbReference>
<dbReference type="AlphaFoldDB" id="A0A0J1H1H1"/>
<evidence type="ECO:0000313" key="1">
    <source>
        <dbReference type="EMBL" id="KLV05639.1"/>
    </source>
</evidence>
<proteinExistence type="predicted"/>
<gene>
    <name evidence="1" type="ORF">ABT57_20695</name>
</gene>
<protein>
    <submittedName>
        <fullName evidence="1">Pilus assembly protein PilM</fullName>
    </submittedName>
</protein>
<dbReference type="NCBIfam" id="TIGR01175">
    <property type="entry name" value="pilM"/>
    <property type="match status" value="1"/>
</dbReference>
<keyword evidence="2" id="KW-1185">Reference proteome</keyword>
<evidence type="ECO:0000313" key="2">
    <source>
        <dbReference type="Proteomes" id="UP000035909"/>
    </source>
</evidence>
<dbReference type="Pfam" id="PF11104">
    <property type="entry name" value="PilM_2"/>
    <property type="match status" value="2"/>
</dbReference>
<dbReference type="PIRSF" id="PIRSF019169">
    <property type="entry name" value="PilM"/>
    <property type="match status" value="1"/>
</dbReference>
<accession>A0A0J1H1H1</accession>
<dbReference type="PATRIC" id="fig|320778.3.peg.4449"/>
<name>A0A0J1H1H1_9GAMM</name>
<dbReference type="InterPro" id="IPR043129">
    <property type="entry name" value="ATPase_NBD"/>
</dbReference>
<dbReference type="PANTHER" id="PTHR32432:SF3">
    <property type="entry name" value="ETHANOLAMINE UTILIZATION PROTEIN EUTJ"/>
    <property type="match status" value="1"/>
</dbReference>
<dbReference type="STRING" id="320778.ABT57_20695"/>
<dbReference type="EMBL" id="LDOU01000024">
    <property type="protein sequence ID" value="KLV05639.1"/>
    <property type="molecule type" value="Genomic_DNA"/>
</dbReference>
<dbReference type="InterPro" id="IPR050696">
    <property type="entry name" value="FtsA/MreB"/>
</dbReference>
<dbReference type="Gene3D" id="3.30.420.40">
    <property type="match status" value="1"/>
</dbReference>
<sequence>MFRNPLTIGIDIGHHSIKAVVLRQKKTSLELAAFAEEVLPTSVINEQHSVNVPGLLSAMRKLKKQLPFAARHTVLALPDSAVISKVVQLDSNLSDEETVFAIEQAMSAASPFPVDELRMDFFPVNTDTFAVAGQTRPYQVFAARRETVDSRVDALRKVRLQPKVVELQTHALLWLEQYLAEQLAVEGQWGVVDVGQRRTAFCVNPVGGTAYHRELAFGCEQFAPRSDEPSLEALSPEQMEVFTKQLVDNLKRQLQLYQSTHPRATLQGIWLSGGGQSWVVADIVERMLGLEVRWMHPLASFNRGPKMDAEIEQGSLGQYAVAAGLAIRGGQPT</sequence>
<dbReference type="SUPFAM" id="SSF53067">
    <property type="entry name" value="Actin-like ATPase domain"/>
    <property type="match status" value="1"/>
</dbReference>